<dbReference type="Proteomes" id="UP000823749">
    <property type="component" value="Chromosome 8"/>
</dbReference>
<evidence type="ECO:0000313" key="1">
    <source>
        <dbReference type="EMBL" id="KAG5537461.1"/>
    </source>
</evidence>
<dbReference type="GO" id="GO:0019005">
    <property type="term" value="C:SCF ubiquitin ligase complex"/>
    <property type="evidence" value="ECO:0007669"/>
    <property type="project" value="TreeGrafter"/>
</dbReference>
<keyword evidence="2" id="KW-1185">Reference proteome</keyword>
<accession>A0AAV6J8Q3</accession>
<sequence length="328" mass="37286">MELPEELWESILNRLAVDGDYGDLRSPSLACKKFLSIANRLRQTFVAAKGDVFCRDEYNALSRALERFRNVEEIKLYRLGTKWDVNYPILKIACSGLDLQSLRFHWFQICPSADTLRRLGSTMNNLNVLRCTQFPSLRDTDLVHIGDALPRLEELDIRFSSWKKFEPRQVWYPELSNHTVTDAGIEAISHKLRGLSRIDISWNERCSDLSLIALSSNCVLLSEIKCDRCNITRRGIDWLLGHSTQLTSLRSGHYGSSTNTSLPFDDMKISATGLREIDIGDCDYQERLLCSIAKAGVPLEKLSLRGTLTQLHAVTTLLRACPTLKHLQ</sequence>
<proteinExistence type="predicted"/>
<evidence type="ECO:0000313" key="2">
    <source>
        <dbReference type="Proteomes" id="UP000823749"/>
    </source>
</evidence>
<reference evidence="1" key="1">
    <citation type="submission" date="2020-08" db="EMBL/GenBank/DDBJ databases">
        <title>Plant Genome Project.</title>
        <authorList>
            <person name="Zhang R.-G."/>
        </authorList>
    </citation>
    <scope>NUCLEOTIDE SEQUENCE</scope>
    <source>
        <strain evidence="1">WSP0</strain>
        <tissue evidence="1">Leaf</tissue>
    </source>
</reference>
<dbReference type="SUPFAM" id="SSF52047">
    <property type="entry name" value="RNI-like"/>
    <property type="match status" value="1"/>
</dbReference>
<dbReference type="AlphaFoldDB" id="A0AAV6J8Q3"/>
<evidence type="ECO:0008006" key="3">
    <source>
        <dbReference type="Google" id="ProtNLM"/>
    </source>
</evidence>
<protein>
    <recommendedName>
        <fullName evidence="3">F-box domain-containing protein</fullName>
    </recommendedName>
</protein>
<dbReference type="PANTHER" id="PTHR13318:SF95">
    <property type="entry name" value="F-BOX PROTEIN YLR352W"/>
    <property type="match status" value="1"/>
</dbReference>
<dbReference type="EMBL" id="JACTNZ010000008">
    <property type="protein sequence ID" value="KAG5537461.1"/>
    <property type="molecule type" value="Genomic_DNA"/>
</dbReference>
<comment type="caution">
    <text evidence="1">The sequence shown here is derived from an EMBL/GenBank/DDBJ whole genome shotgun (WGS) entry which is preliminary data.</text>
</comment>
<gene>
    <name evidence="1" type="ORF">RHGRI_024779</name>
</gene>
<dbReference type="Gene3D" id="3.80.10.10">
    <property type="entry name" value="Ribonuclease Inhibitor"/>
    <property type="match status" value="1"/>
</dbReference>
<dbReference type="GO" id="GO:0031146">
    <property type="term" value="P:SCF-dependent proteasomal ubiquitin-dependent protein catabolic process"/>
    <property type="evidence" value="ECO:0007669"/>
    <property type="project" value="TreeGrafter"/>
</dbReference>
<dbReference type="PANTHER" id="PTHR13318">
    <property type="entry name" value="PARTNER OF PAIRED, ISOFORM B-RELATED"/>
    <property type="match status" value="1"/>
</dbReference>
<organism evidence="1 2">
    <name type="scientific">Rhododendron griersonianum</name>
    <dbReference type="NCBI Taxonomy" id="479676"/>
    <lineage>
        <taxon>Eukaryota</taxon>
        <taxon>Viridiplantae</taxon>
        <taxon>Streptophyta</taxon>
        <taxon>Embryophyta</taxon>
        <taxon>Tracheophyta</taxon>
        <taxon>Spermatophyta</taxon>
        <taxon>Magnoliopsida</taxon>
        <taxon>eudicotyledons</taxon>
        <taxon>Gunneridae</taxon>
        <taxon>Pentapetalae</taxon>
        <taxon>asterids</taxon>
        <taxon>Ericales</taxon>
        <taxon>Ericaceae</taxon>
        <taxon>Ericoideae</taxon>
        <taxon>Rhodoreae</taxon>
        <taxon>Rhododendron</taxon>
    </lineage>
</organism>
<name>A0AAV6J8Q3_9ERIC</name>
<dbReference type="InterPro" id="IPR032675">
    <property type="entry name" value="LRR_dom_sf"/>
</dbReference>